<dbReference type="RefSeq" id="WP_013057435.1">
    <property type="nucleotide sequence ID" value="NZ_JACJHT010000001.1"/>
</dbReference>
<dbReference type="SMR" id="A0A7W3RDM8"/>
<dbReference type="Proteomes" id="UP000543174">
    <property type="component" value="Unassembled WGS sequence"/>
</dbReference>
<feature type="domain" description="HNH nuclease" evidence="1">
    <location>
        <begin position="178"/>
        <end position="231"/>
    </location>
</feature>
<dbReference type="InterPro" id="IPR011396">
    <property type="entry name" value="PT_DNA_restrict"/>
</dbReference>
<proteinExistence type="predicted"/>
<sequence>MNREELLQKIKNLNIWKKRDQRAQRAPHKPLLILYALGQLQAKQRMHLPYSEVKIPLKELLMEFGPSRRSYHPEHPFVRLTGDGIWELSEDIDKRSFTDKYLLSTNIMGGFRQDVYNLFANDTALLQDAAQFLLNEHFPDTIHEDILRAVGLDFETQLKRRRDPKFREKILQAYGYSCAVCGFNVRLGHNLVGVEAAHIKWHQAGGPDIESNGIALCSMHHKLFDRGVFTFSDHNELLVATQARGTNGFEEWLMKFHGQKLRDPIHPAYQPSEDFLGWHVREVFRGPARYQAGDIN</sequence>
<dbReference type="GO" id="GO:0004519">
    <property type="term" value="F:endonuclease activity"/>
    <property type="evidence" value="ECO:0007669"/>
    <property type="project" value="UniProtKB-KW"/>
</dbReference>
<dbReference type="AlphaFoldDB" id="A0A7W3RDM8"/>
<dbReference type="Pfam" id="PF26340">
    <property type="entry name" value="DNA-SBD_ScoMcrA"/>
    <property type="match status" value="1"/>
</dbReference>
<gene>
    <name evidence="3" type="ORF">HNP21_000996</name>
</gene>
<accession>A0A7W3RDM8</accession>
<keyword evidence="3" id="KW-0378">Hydrolase</keyword>
<dbReference type="Pfam" id="PF13391">
    <property type="entry name" value="HNH_2"/>
    <property type="match status" value="1"/>
</dbReference>
<evidence type="ECO:0000313" key="4">
    <source>
        <dbReference type="Proteomes" id="UP000543174"/>
    </source>
</evidence>
<dbReference type="EMBL" id="JACJHT010000001">
    <property type="protein sequence ID" value="MBA9037907.1"/>
    <property type="molecule type" value="Genomic_DNA"/>
</dbReference>
<dbReference type="NCBIfam" id="NF045808">
    <property type="entry name" value="PT-DNA_restrict"/>
    <property type="match status" value="1"/>
</dbReference>
<comment type="caution">
    <text evidence="3">The sequence shown here is derived from an EMBL/GenBank/DDBJ whole genome shotgun (WGS) entry which is preliminary data.</text>
</comment>
<organism evidence="3 4">
    <name type="scientific">Priestia aryabhattai</name>
    <name type="common">Bacillus aryabhattai</name>
    <dbReference type="NCBI Taxonomy" id="412384"/>
    <lineage>
        <taxon>Bacteria</taxon>
        <taxon>Bacillati</taxon>
        <taxon>Bacillota</taxon>
        <taxon>Bacilli</taxon>
        <taxon>Bacillales</taxon>
        <taxon>Bacillaceae</taxon>
        <taxon>Priestia</taxon>
    </lineage>
</organism>
<evidence type="ECO:0000313" key="3">
    <source>
        <dbReference type="EMBL" id="MBA9037907.1"/>
    </source>
</evidence>
<name>A0A7W3RDM8_PRIAR</name>
<dbReference type="CDD" id="cd00085">
    <property type="entry name" value="HNHc"/>
    <property type="match status" value="1"/>
</dbReference>
<feature type="domain" description="ScoMcrA-like DNA sulfur-binding" evidence="2">
    <location>
        <begin position="4"/>
        <end position="153"/>
    </location>
</feature>
<keyword evidence="4" id="KW-1185">Reference proteome</keyword>
<dbReference type="InterPro" id="IPR058813">
    <property type="entry name" value="DNA-SBD_ScoMcrA"/>
</dbReference>
<dbReference type="PIRSF" id="PIRSF030850">
    <property type="entry name" value="UCP030850"/>
    <property type="match status" value="1"/>
</dbReference>
<keyword evidence="3" id="KW-0540">Nuclease</keyword>
<evidence type="ECO:0000259" key="1">
    <source>
        <dbReference type="Pfam" id="PF13391"/>
    </source>
</evidence>
<protein>
    <submittedName>
        <fullName evidence="3">Restriction endonuclease</fullName>
    </submittedName>
</protein>
<dbReference type="InterPro" id="IPR003615">
    <property type="entry name" value="HNH_nuc"/>
</dbReference>
<reference evidence="3" key="1">
    <citation type="submission" date="2020-08" db="EMBL/GenBank/DDBJ databases">
        <title>Functional genomics of gut bacteria from endangered species of beetles.</title>
        <authorList>
            <person name="Carlos-Shanley C."/>
        </authorList>
    </citation>
    <scope>NUCLEOTIDE SEQUENCE [LARGE SCALE GENOMIC DNA]</scope>
    <source>
        <strain evidence="3">S00060</strain>
    </source>
</reference>
<evidence type="ECO:0000259" key="2">
    <source>
        <dbReference type="Pfam" id="PF26340"/>
    </source>
</evidence>
<keyword evidence="3" id="KW-0255">Endonuclease</keyword>